<dbReference type="InterPro" id="IPR027417">
    <property type="entry name" value="P-loop_NTPase"/>
</dbReference>
<dbReference type="EMBL" id="OZ037952">
    <property type="protein sequence ID" value="CAL1717342.1"/>
    <property type="molecule type" value="Genomic_DNA"/>
</dbReference>
<dbReference type="InterPro" id="IPR045058">
    <property type="entry name" value="GIMA/IAN/Toc"/>
</dbReference>
<dbReference type="SUPFAM" id="SSF52540">
    <property type="entry name" value="P-loop containing nucleoside triphosphate hydrolases"/>
    <property type="match status" value="1"/>
</dbReference>
<name>A0ABP1EDN7_9APHY</name>
<evidence type="ECO:0000313" key="4">
    <source>
        <dbReference type="Proteomes" id="UP001497453"/>
    </source>
</evidence>
<dbReference type="Pfam" id="PF01926">
    <property type="entry name" value="MMR_HSR1"/>
    <property type="match status" value="1"/>
</dbReference>
<evidence type="ECO:0000256" key="1">
    <source>
        <dbReference type="SAM" id="MobiDB-lite"/>
    </source>
</evidence>
<feature type="compositionally biased region" description="Polar residues" evidence="1">
    <location>
        <begin position="403"/>
        <end position="412"/>
    </location>
</feature>
<evidence type="ECO:0000259" key="2">
    <source>
        <dbReference type="Pfam" id="PF01926"/>
    </source>
</evidence>
<feature type="domain" description="G" evidence="2">
    <location>
        <begin position="1"/>
        <end position="73"/>
    </location>
</feature>
<dbReference type="PANTHER" id="PTHR10903:SF184">
    <property type="entry name" value="GTP-BINDING PROTEIN A"/>
    <property type="match status" value="1"/>
</dbReference>
<gene>
    <name evidence="3" type="ORF">GFSPODELE1_LOCUS11179</name>
</gene>
<sequence>MGATGTGKSTFINLLSGSKLSVGFGLESCTSEIQISLPFTIDGRIVTLIDTPGFDDTVKTEAEILRIVADFLAATYETGRKLNGIIFLHRISDYRMGGVARKNFRLFKKLCGDDALKSVVIATNMWGDVSAEIGDKREKELASNDLFYKPALERGSKLVRHNNTFESAQNIVRQIMGYPPQALSIQQEVVDQHKSIGETSAGLDLRAELDAQIQKQKEELRGVKEEMKEVLAFKDKKHQEELEDLNTLLFDVRKQLSAFENERRQLREENDGYRKKHEERTKQLMAAMEERENQLRVLQGHSAKQMETIQALQESLVSVEEKMRSQASEKEKADAALKKLAEDHRQELVQVREEFNKKLEAEKQERERQERERQEKEKENREREKQEQERQEARDSRPFLAQWVSSQLQSPPATGRIPFTQMVATAVNHWLKS</sequence>
<keyword evidence="4" id="KW-1185">Reference proteome</keyword>
<dbReference type="PANTHER" id="PTHR10903">
    <property type="entry name" value="GTPASE, IMAP FAMILY MEMBER-RELATED"/>
    <property type="match status" value="1"/>
</dbReference>
<dbReference type="CDD" id="cd00882">
    <property type="entry name" value="Ras_like_GTPase"/>
    <property type="match status" value="1"/>
</dbReference>
<dbReference type="Gene3D" id="3.40.50.300">
    <property type="entry name" value="P-loop containing nucleotide triphosphate hydrolases"/>
    <property type="match status" value="1"/>
</dbReference>
<feature type="region of interest" description="Disordered" evidence="1">
    <location>
        <begin position="360"/>
        <end position="415"/>
    </location>
</feature>
<protein>
    <recommendedName>
        <fullName evidence="2">G domain-containing protein</fullName>
    </recommendedName>
</protein>
<dbReference type="InterPro" id="IPR006073">
    <property type="entry name" value="GTP-bd"/>
</dbReference>
<accession>A0ABP1EDN7</accession>
<reference evidence="4" key="1">
    <citation type="submission" date="2024-04" db="EMBL/GenBank/DDBJ databases">
        <authorList>
            <person name="Shaw F."/>
            <person name="Minotto A."/>
        </authorList>
    </citation>
    <scope>NUCLEOTIDE SEQUENCE [LARGE SCALE GENOMIC DNA]</scope>
</reference>
<feature type="compositionally biased region" description="Basic and acidic residues" evidence="1">
    <location>
        <begin position="360"/>
        <end position="397"/>
    </location>
</feature>
<organism evidence="3 4">
    <name type="scientific">Somion occarium</name>
    <dbReference type="NCBI Taxonomy" id="3059160"/>
    <lineage>
        <taxon>Eukaryota</taxon>
        <taxon>Fungi</taxon>
        <taxon>Dikarya</taxon>
        <taxon>Basidiomycota</taxon>
        <taxon>Agaricomycotina</taxon>
        <taxon>Agaricomycetes</taxon>
        <taxon>Polyporales</taxon>
        <taxon>Cerrenaceae</taxon>
        <taxon>Somion</taxon>
    </lineage>
</organism>
<evidence type="ECO:0000313" key="3">
    <source>
        <dbReference type="EMBL" id="CAL1717342.1"/>
    </source>
</evidence>
<proteinExistence type="predicted"/>
<dbReference type="Proteomes" id="UP001497453">
    <property type="component" value="Chromosome 9"/>
</dbReference>